<dbReference type="Pfam" id="PF07750">
    <property type="entry name" value="GcrA"/>
    <property type="match status" value="1"/>
</dbReference>
<name>A0ABV6ZU86_9PROT</name>
<gene>
    <name evidence="2" type="ORF">ACFOOR_02685</name>
</gene>
<evidence type="ECO:0000313" key="3">
    <source>
        <dbReference type="Proteomes" id="UP001595379"/>
    </source>
</evidence>
<dbReference type="EMBL" id="JBHRSV010000001">
    <property type="protein sequence ID" value="MFC2925006.1"/>
    <property type="molecule type" value="Genomic_DNA"/>
</dbReference>
<accession>A0ABV6ZU86</accession>
<proteinExistence type="predicted"/>
<dbReference type="Gene3D" id="1.10.10.60">
    <property type="entry name" value="Homeodomain-like"/>
    <property type="match status" value="1"/>
</dbReference>
<feature type="region of interest" description="Disordered" evidence="1">
    <location>
        <begin position="64"/>
        <end position="114"/>
    </location>
</feature>
<protein>
    <submittedName>
        <fullName evidence="2">GcrA family cell cycle regulator</fullName>
    </submittedName>
</protein>
<organism evidence="2 3">
    <name type="scientific">Hyphobacterium vulgare</name>
    <dbReference type="NCBI Taxonomy" id="1736751"/>
    <lineage>
        <taxon>Bacteria</taxon>
        <taxon>Pseudomonadati</taxon>
        <taxon>Pseudomonadota</taxon>
        <taxon>Alphaproteobacteria</taxon>
        <taxon>Maricaulales</taxon>
        <taxon>Maricaulaceae</taxon>
        <taxon>Hyphobacterium</taxon>
    </lineage>
</organism>
<dbReference type="RefSeq" id="WP_343163889.1">
    <property type="nucleotide sequence ID" value="NZ_JBHRSV010000001.1"/>
</dbReference>
<comment type="caution">
    <text evidence="2">The sequence shown here is derived from an EMBL/GenBank/DDBJ whole genome shotgun (WGS) entry which is preliminary data.</text>
</comment>
<dbReference type="Proteomes" id="UP001595379">
    <property type="component" value="Unassembled WGS sequence"/>
</dbReference>
<reference evidence="3" key="1">
    <citation type="journal article" date="2019" name="Int. J. Syst. Evol. Microbiol.">
        <title>The Global Catalogue of Microorganisms (GCM) 10K type strain sequencing project: providing services to taxonomists for standard genome sequencing and annotation.</title>
        <authorList>
            <consortium name="The Broad Institute Genomics Platform"/>
            <consortium name="The Broad Institute Genome Sequencing Center for Infectious Disease"/>
            <person name="Wu L."/>
            <person name="Ma J."/>
        </authorList>
    </citation>
    <scope>NUCLEOTIDE SEQUENCE [LARGE SCALE GENOMIC DNA]</scope>
    <source>
        <strain evidence="3">KCTC 52487</strain>
    </source>
</reference>
<keyword evidence="3" id="KW-1185">Reference proteome</keyword>
<evidence type="ECO:0000256" key="1">
    <source>
        <dbReference type="SAM" id="MobiDB-lite"/>
    </source>
</evidence>
<sequence>MTTWTEQRIETLKSMWANGESAAAIARALGGVTRNAVIGKLHRLGIGGRAPTAMKTARLAKPAPSIAAAAAKDRGGAPVGRPRQARTRQNAPAEDPKLGTSKPNNSDPRSAKPVHVLDVRSGQCRFPTWSGTPEFSQLVYCGAPVREGSSYCDCHHKRTRQQYPTRQRSKTERSVERDLDLIADARARGGMVFR</sequence>
<evidence type="ECO:0000313" key="2">
    <source>
        <dbReference type="EMBL" id="MFC2925006.1"/>
    </source>
</evidence>
<dbReference type="InterPro" id="IPR011681">
    <property type="entry name" value="GcrA"/>
</dbReference>